<evidence type="ECO:0000256" key="4">
    <source>
        <dbReference type="RuleBase" id="RU361214"/>
    </source>
</evidence>
<evidence type="ECO:0000259" key="6">
    <source>
        <dbReference type="Pfam" id="PF10033"/>
    </source>
</evidence>
<keyword evidence="8" id="KW-1185">Reference proteome</keyword>
<reference evidence="7" key="1">
    <citation type="submission" date="2023-07" db="EMBL/GenBank/DDBJ databases">
        <title>Black Yeasts Isolated from many extreme environments.</title>
        <authorList>
            <person name="Coleine C."/>
            <person name="Stajich J.E."/>
            <person name="Selbmann L."/>
        </authorList>
    </citation>
    <scope>NUCLEOTIDE SEQUENCE</scope>
    <source>
        <strain evidence="7">CCFEE 5485</strain>
    </source>
</reference>
<dbReference type="RefSeq" id="XP_064694986.1">
    <property type="nucleotide sequence ID" value="XM_064837663.1"/>
</dbReference>
<dbReference type="PANTHER" id="PTHR13430:SF4">
    <property type="entry name" value="AUTOPHAGY-RELATED PROTEIN 13"/>
    <property type="match status" value="1"/>
</dbReference>
<feature type="region of interest" description="Disordered" evidence="5">
    <location>
        <begin position="273"/>
        <end position="325"/>
    </location>
</feature>
<dbReference type="GO" id="GO:0034727">
    <property type="term" value="P:piecemeal microautophagy of the nucleus"/>
    <property type="evidence" value="ECO:0007669"/>
    <property type="project" value="TreeGrafter"/>
</dbReference>
<dbReference type="EMBL" id="JAUTXT010000004">
    <property type="protein sequence ID" value="KAK3678512.1"/>
    <property type="molecule type" value="Genomic_DNA"/>
</dbReference>
<feature type="compositionally biased region" description="Polar residues" evidence="5">
    <location>
        <begin position="582"/>
        <end position="611"/>
    </location>
</feature>
<keyword evidence="3 4" id="KW-0072">Autophagy</keyword>
<dbReference type="Gene3D" id="6.10.140.1900">
    <property type="match status" value="1"/>
</dbReference>
<protein>
    <recommendedName>
        <fullName evidence="2 4">Autophagy-related protein 13</fullName>
    </recommendedName>
</protein>
<dbReference type="GO" id="GO:0034497">
    <property type="term" value="P:protein localization to phagophore assembly site"/>
    <property type="evidence" value="ECO:0007669"/>
    <property type="project" value="TreeGrafter"/>
</dbReference>
<feature type="compositionally biased region" description="Low complexity" evidence="5">
    <location>
        <begin position="376"/>
        <end position="386"/>
    </location>
</feature>
<comment type="caution">
    <text evidence="7">The sequence shown here is derived from an EMBL/GenBank/DDBJ whole genome shotgun (WGS) entry which is preliminary data.</text>
</comment>
<feature type="compositionally biased region" description="Polar residues" evidence="5">
    <location>
        <begin position="9"/>
        <end position="29"/>
    </location>
</feature>
<feature type="region of interest" description="Disordered" evidence="5">
    <location>
        <begin position="431"/>
        <end position="616"/>
    </location>
</feature>
<feature type="region of interest" description="Disordered" evidence="5">
    <location>
        <begin position="1"/>
        <end position="40"/>
    </location>
</feature>
<feature type="compositionally biased region" description="Polar residues" evidence="5">
    <location>
        <begin position="664"/>
        <end position="691"/>
    </location>
</feature>
<gene>
    <name evidence="7" type="primary">ATG13</name>
    <name evidence="7" type="ORF">LTR78_001809</name>
</gene>
<evidence type="ECO:0000313" key="7">
    <source>
        <dbReference type="EMBL" id="KAK3678512.1"/>
    </source>
</evidence>
<feature type="region of interest" description="Disordered" evidence="5">
    <location>
        <begin position="634"/>
        <end position="727"/>
    </location>
</feature>
<dbReference type="GO" id="GO:1990316">
    <property type="term" value="C:Atg1/ULK1 kinase complex"/>
    <property type="evidence" value="ECO:0007669"/>
    <property type="project" value="InterPro"/>
</dbReference>
<organism evidence="7 8">
    <name type="scientific">Recurvomyces mirabilis</name>
    <dbReference type="NCBI Taxonomy" id="574656"/>
    <lineage>
        <taxon>Eukaryota</taxon>
        <taxon>Fungi</taxon>
        <taxon>Dikarya</taxon>
        <taxon>Ascomycota</taxon>
        <taxon>Pezizomycotina</taxon>
        <taxon>Dothideomycetes</taxon>
        <taxon>Dothideomycetidae</taxon>
        <taxon>Mycosphaerellales</taxon>
        <taxon>Teratosphaeriaceae</taxon>
        <taxon>Recurvomyces</taxon>
    </lineage>
</organism>
<dbReference type="InterPro" id="IPR018731">
    <property type="entry name" value="Atg13_N"/>
</dbReference>
<feature type="compositionally biased region" description="Low complexity" evidence="5">
    <location>
        <begin position="553"/>
        <end position="562"/>
    </location>
</feature>
<feature type="region of interest" description="Disordered" evidence="5">
    <location>
        <begin position="372"/>
        <end position="399"/>
    </location>
</feature>
<feature type="domain" description="Autophagy-related protein 13 N-terminal" evidence="6">
    <location>
        <begin position="80"/>
        <end position="345"/>
    </location>
</feature>
<proteinExistence type="inferred from homology"/>
<evidence type="ECO:0000313" key="8">
    <source>
        <dbReference type="Proteomes" id="UP001274830"/>
    </source>
</evidence>
<feature type="compositionally biased region" description="Basic and acidic residues" evidence="5">
    <location>
        <begin position="292"/>
        <end position="301"/>
    </location>
</feature>
<feature type="compositionally biased region" description="Polar residues" evidence="5">
    <location>
        <begin position="470"/>
        <end position="485"/>
    </location>
</feature>
<dbReference type="InterPro" id="IPR040182">
    <property type="entry name" value="ATG13"/>
</dbReference>
<dbReference type="GO" id="GO:0005829">
    <property type="term" value="C:cytosol"/>
    <property type="evidence" value="ECO:0007669"/>
    <property type="project" value="TreeGrafter"/>
</dbReference>
<name>A0AAE1C569_9PEZI</name>
<evidence type="ECO:0000256" key="2">
    <source>
        <dbReference type="ARBA" id="ARBA00013801"/>
    </source>
</evidence>
<dbReference type="AlphaFoldDB" id="A0AAE1C569"/>
<evidence type="ECO:0000256" key="5">
    <source>
        <dbReference type="SAM" id="MobiDB-lite"/>
    </source>
</evidence>
<dbReference type="GO" id="GO:0000423">
    <property type="term" value="P:mitophagy"/>
    <property type="evidence" value="ECO:0007669"/>
    <property type="project" value="TreeGrafter"/>
</dbReference>
<comment type="similarity">
    <text evidence="1 4">Belongs to the ATG13 family. Fungi subfamily.</text>
</comment>
<dbReference type="Pfam" id="PF10033">
    <property type="entry name" value="ATG13"/>
    <property type="match status" value="1"/>
</dbReference>
<sequence length="735" mass="80463">MHQHPRSTPRATTSANNTPTDPQPSNNQRDGMPPRQRSSVDLAAYTERASTTGSESSRQTQLPSAELREKENTRMNQILQHFHTKAALLICGARASLPKARMRDGGIRQDRWFNIVLDDTDALLDDLEEWRRLDLATERPPPLVVEVYIDTANLNQNQALVITDELGKRWDVSDALAGSASSSPRPTNKHGGKYCEVVLERWTIELDGLSSAANGDKTEQLPNVYKKGVVLFRSLYAFLRFLPTWRLYRRLGRHSANGGGLKLKYRLRAGDRSSSTLSDKDSLSTPLFPSENSKHDQRYSDLYDSDYSTHSPPLPEGPSHHRFDDLRTPAGRLRIHLSYRPAVDFTVASSEALLSSRFLGLDQGLPALQSGRSLPQQAQSAKQKSSFTAAPPSRTAPREPRALLGAYGSLGTYHNTTNKRESPLSALKLRSSQEEAEELEQAAMTDRERPQYGRHTSVGLEVRSPFKAGSLSSSPRGAFASTTPIGDSPPDQKRPSSSRNTTIPAAGTYTEGIDEGRVPRRPNYHPTAKRISLNTLPQQALRAPPNSLPNETAIASSGSASPMAPPSMPRFSSAFAGRTKRTSSTSQPNNAENSAGSSARGSTSDQAASGTRSDDDDIADFLKLVESREVKDLKLLPSTRNHTVDLSKYSSMRDPSAQLADEISASSLLNHGSTPPSRRLSNVPALSTSSSPRPPQHVPHVRSRLSTQSIAEEAAVPNTDDLDQDEEPLLFATEF</sequence>
<dbReference type="Gene3D" id="3.30.900.10">
    <property type="entry name" value="HORMA domain"/>
    <property type="match status" value="1"/>
</dbReference>
<dbReference type="GO" id="GO:0000407">
    <property type="term" value="C:phagophore assembly site"/>
    <property type="evidence" value="ECO:0007669"/>
    <property type="project" value="TreeGrafter"/>
</dbReference>
<dbReference type="PANTHER" id="PTHR13430">
    <property type="match status" value="1"/>
</dbReference>
<evidence type="ECO:0000256" key="3">
    <source>
        <dbReference type="ARBA" id="ARBA00023006"/>
    </source>
</evidence>
<evidence type="ECO:0000256" key="1">
    <source>
        <dbReference type="ARBA" id="ARBA00005246"/>
    </source>
</evidence>
<dbReference type="InterPro" id="IPR036570">
    <property type="entry name" value="HORMA_dom_sf"/>
</dbReference>
<dbReference type="GeneID" id="89962202"/>
<dbReference type="Proteomes" id="UP001274830">
    <property type="component" value="Unassembled WGS sequence"/>
</dbReference>
<accession>A0AAE1C569</accession>